<dbReference type="Proteomes" id="UP001501742">
    <property type="component" value="Unassembled WGS sequence"/>
</dbReference>
<sequence>MSGHSPGGTVEHPTKESLVPARFVYWMNVSLDLLIERDSDDHSGIDGPDWLHIDETLHRAFTDRARAMSMFVEGRVVREMMDPFWPDARHDESLPAWLREFGTVWTDIPKVLVSRTRTSAEHHTRVIGGDDAIEQLAALRQQAEGDIAVGGASLATQLLTAGLLDELLLYTHPAVLGTGRPLFDEPVAVPLLLDLLEQQAFHNGVTLTRYAIRGATA</sequence>
<evidence type="ECO:0000313" key="3">
    <source>
        <dbReference type="Proteomes" id="UP001501742"/>
    </source>
</evidence>
<dbReference type="EMBL" id="BAAAJX010000005">
    <property type="protein sequence ID" value="GAA1492823.1"/>
    <property type="molecule type" value="Genomic_DNA"/>
</dbReference>
<keyword evidence="3" id="KW-1185">Reference proteome</keyword>
<feature type="domain" description="Bacterial bifunctional deaminase-reductase C-terminal" evidence="1">
    <location>
        <begin position="27"/>
        <end position="206"/>
    </location>
</feature>
<accession>A0ABP4K469</accession>
<proteinExistence type="predicted"/>
<gene>
    <name evidence="2" type="ORF">GCM10009627_11690</name>
</gene>
<dbReference type="InterPro" id="IPR002734">
    <property type="entry name" value="RibDG_C"/>
</dbReference>
<protein>
    <recommendedName>
        <fullName evidence="1">Bacterial bifunctional deaminase-reductase C-terminal domain-containing protein</fullName>
    </recommendedName>
</protein>
<evidence type="ECO:0000259" key="1">
    <source>
        <dbReference type="Pfam" id="PF01872"/>
    </source>
</evidence>
<reference evidence="3" key="1">
    <citation type="journal article" date="2019" name="Int. J. Syst. Evol. Microbiol.">
        <title>The Global Catalogue of Microorganisms (GCM) 10K type strain sequencing project: providing services to taxonomists for standard genome sequencing and annotation.</title>
        <authorList>
            <consortium name="The Broad Institute Genomics Platform"/>
            <consortium name="The Broad Institute Genome Sequencing Center for Infectious Disease"/>
            <person name="Wu L."/>
            <person name="Ma J."/>
        </authorList>
    </citation>
    <scope>NUCLEOTIDE SEQUENCE [LARGE SCALE GENOMIC DNA]</scope>
    <source>
        <strain evidence="3">JCM 12140</strain>
    </source>
</reference>
<dbReference type="Pfam" id="PF01872">
    <property type="entry name" value="RibD_C"/>
    <property type="match status" value="1"/>
</dbReference>
<evidence type="ECO:0000313" key="2">
    <source>
        <dbReference type="EMBL" id="GAA1492823.1"/>
    </source>
</evidence>
<organism evidence="2 3">
    <name type="scientific">Curtobacterium herbarum</name>
    <dbReference type="NCBI Taxonomy" id="150122"/>
    <lineage>
        <taxon>Bacteria</taxon>
        <taxon>Bacillati</taxon>
        <taxon>Actinomycetota</taxon>
        <taxon>Actinomycetes</taxon>
        <taxon>Micrococcales</taxon>
        <taxon>Microbacteriaceae</taxon>
        <taxon>Curtobacterium</taxon>
    </lineage>
</organism>
<dbReference type="InterPro" id="IPR024072">
    <property type="entry name" value="DHFR-like_dom_sf"/>
</dbReference>
<name>A0ABP4K469_9MICO</name>
<comment type="caution">
    <text evidence="2">The sequence shown here is derived from an EMBL/GenBank/DDBJ whole genome shotgun (WGS) entry which is preliminary data.</text>
</comment>
<dbReference type="Gene3D" id="3.40.430.10">
    <property type="entry name" value="Dihydrofolate Reductase, subunit A"/>
    <property type="match status" value="1"/>
</dbReference>
<dbReference type="SUPFAM" id="SSF53597">
    <property type="entry name" value="Dihydrofolate reductase-like"/>
    <property type="match status" value="1"/>
</dbReference>